<name>A0AAF0FT96_9EURY</name>
<dbReference type="RefSeq" id="WP_278098967.1">
    <property type="nucleotide sequence ID" value="NZ_CP091092.1"/>
</dbReference>
<keyword evidence="4 9" id="KW-0489">Methyltransferase</keyword>
<dbReference type="Pfam" id="PF01135">
    <property type="entry name" value="PCMT"/>
    <property type="match status" value="1"/>
</dbReference>
<keyword evidence="3 9" id="KW-0963">Cytoplasm</keyword>
<reference evidence="10" key="1">
    <citation type="submission" date="2022-01" db="EMBL/GenBank/DDBJ databases">
        <title>Complete genome of Methanomicrobium antiquum DSM 21220.</title>
        <authorList>
            <person name="Chen S.-C."/>
            <person name="You Y.-T."/>
            <person name="Zhou Y.-Z."/>
            <person name="Lai M.-C."/>
        </authorList>
    </citation>
    <scope>NUCLEOTIDE SEQUENCE</scope>
    <source>
        <strain evidence="10">DSM 21220</strain>
    </source>
</reference>
<dbReference type="Gene3D" id="3.40.50.150">
    <property type="entry name" value="Vaccinia Virus protein VP39"/>
    <property type="match status" value="1"/>
</dbReference>
<evidence type="ECO:0000256" key="1">
    <source>
        <dbReference type="ARBA" id="ARBA00004496"/>
    </source>
</evidence>
<comment type="function">
    <text evidence="7 9">Catalyzes the methyl esterification of L-isoaspartyl residues in peptides and proteins that result from spontaneous decomposition of normal L-aspartyl and L-asparaginyl residues. It plays a role in the repair and/or degradation of damaged proteins.</text>
</comment>
<evidence type="ECO:0000256" key="2">
    <source>
        <dbReference type="ARBA" id="ARBA00005369"/>
    </source>
</evidence>
<dbReference type="GO" id="GO:0030091">
    <property type="term" value="P:protein repair"/>
    <property type="evidence" value="ECO:0007669"/>
    <property type="project" value="UniProtKB-UniRule"/>
</dbReference>
<feature type="active site" evidence="9">
    <location>
        <position position="70"/>
    </location>
</feature>
<comment type="similarity">
    <text evidence="2 9">Belongs to the methyltransferase superfamily. L-isoaspartyl/D-aspartyl protein methyltransferase family.</text>
</comment>
<keyword evidence="11" id="KW-1185">Reference proteome</keyword>
<dbReference type="NCBIfam" id="TIGR00080">
    <property type="entry name" value="pimt"/>
    <property type="match status" value="1"/>
</dbReference>
<proteinExistence type="inferred from homology"/>
<evidence type="ECO:0000256" key="7">
    <source>
        <dbReference type="ARBA" id="ARBA00025330"/>
    </source>
</evidence>
<evidence type="ECO:0000256" key="5">
    <source>
        <dbReference type="ARBA" id="ARBA00022679"/>
    </source>
</evidence>
<dbReference type="PANTHER" id="PTHR11579">
    <property type="entry name" value="PROTEIN-L-ISOASPARTATE O-METHYLTRANSFERASE"/>
    <property type="match status" value="1"/>
</dbReference>
<evidence type="ECO:0000313" key="10">
    <source>
        <dbReference type="EMBL" id="WFN36128.1"/>
    </source>
</evidence>
<organism evidence="10 11">
    <name type="scientific">Methanomicrobium antiquum</name>
    <dbReference type="NCBI Taxonomy" id="487686"/>
    <lineage>
        <taxon>Archaea</taxon>
        <taxon>Methanobacteriati</taxon>
        <taxon>Methanobacteriota</taxon>
        <taxon>Stenosarchaea group</taxon>
        <taxon>Methanomicrobia</taxon>
        <taxon>Methanomicrobiales</taxon>
        <taxon>Methanomicrobiaceae</taxon>
        <taxon>Methanomicrobium</taxon>
    </lineage>
</organism>
<evidence type="ECO:0000256" key="9">
    <source>
        <dbReference type="HAMAP-Rule" id="MF_00090"/>
    </source>
</evidence>
<dbReference type="InterPro" id="IPR000682">
    <property type="entry name" value="PCMT"/>
</dbReference>
<protein>
    <recommendedName>
        <fullName evidence="9">Protein-L-isoaspartate O-methyltransferase</fullName>
        <ecNumber evidence="9">2.1.1.77</ecNumber>
    </recommendedName>
    <alternativeName>
        <fullName evidence="9">L-isoaspartyl protein carboxyl methyltransferase</fullName>
    </alternativeName>
    <alternativeName>
        <fullName evidence="9">Protein L-isoaspartyl methyltransferase</fullName>
    </alternativeName>
    <alternativeName>
        <fullName evidence="9">Protein-beta-aspartate methyltransferase</fullName>
        <shortName evidence="9">PIMT</shortName>
    </alternativeName>
</protein>
<dbReference type="CDD" id="cd02440">
    <property type="entry name" value="AdoMet_MTases"/>
    <property type="match status" value="1"/>
</dbReference>
<sequence>MSSISSKDTPELKELRAFMVKEQIESRGISDSKVLFSMENVPRHLFVPENLRPYAYEDRPLPIGMNATISQPYIVGLMTELLELKSDDRVLEIGTGSGYQAAVIGKISAEVVSFERIKELVSFAKENLKKADIRNVKVFFGDGTDIPEDLGEFECAIVTAASPDIPKYLFRYLKEGARLVVPVGNQCVQELLKIKIHRGKPEISYHGSVRFVPLIGDKGWN</sequence>
<dbReference type="EC" id="2.1.1.77" evidence="9"/>
<dbReference type="KEGG" id="manq:L1994_08215"/>
<evidence type="ECO:0000256" key="6">
    <source>
        <dbReference type="ARBA" id="ARBA00022691"/>
    </source>
</evidence>
<evidence type="ECO:0000256" key="4">
    <source>
        <dbReference type="ARBA" id="ARBA00022603"/>
    </source>
</evidence>
<dbReference type="GO" id="GO:0032259">
    <property type="term" value="P:methylation"/>
    <property type="evidence" value="ECO:0007669"/>
    <property type="project" value="UniProtKB-KW"/>
</dbReference>
<dbReference type="NCBIfam" id="NF001453">
    <property type="entry name" value="PRK00312.1"/>
    <property type="match status" value="1"/>
</dbReference>
<evidence type="ECO:0000313" key="11">
    <source>
        <dbReference type="Proteomes" id="UP001218895"/>
    </source>
</evidence>
<dbReference type="FunFam" id="3.40.50.150:FF:000010">
    <property type="entry name" value="Protein-L-isoaspartate O-methyltransferase"/>
    <property type="match status" value="1"/>
</dbReference>
<comment type="catalytic activity">
    <reaction evidence="8 9">
        <text>[protein]-L-isoaspartate + S-adenosyl-L-methionine = [protein]-L-isoaspartate alpha-methyl ester + S-adenosyl-L-homocysteine</text>
        <dbReference type="Rhea" id="RHEA:12705"/>
        <dbReference type="Rhea" id="RHEA-COMP:12143"/>
        <dbReference type="Rhea" id="RHEA-COMP:12144"/>
        <dbReference type="ChEBI" id="CHEBI:57856"/>
        <dbReference type="ChEBI" id="CHEBI:59789"/>
        <dbReference type="ChEBI" id="CHEBI:90596"/>
        <dbReference type="ChEBI" id="CHEBI:90598"/>
        <dbReference type="EC" id="2.1.1.77"/>
    </reaction>
</comment>
<dbReference type="SUPFAM" id="SSF53335">
    <property type="entry name" value="S-adenosyl-L-methionine-dependent methyltransferases"/>
    <property type="match status" value="1"/>
</dbReference>
<dbReference type="GO" id="GO:0004719">
    <property type="term" value="F:protein-L-isoaspartate (D-aspartate) O-methyltransferase activity"/>
    <property type="evidence" value="ECO:0007669"/>
    <property type="project" value="UniProtKB-UniRule"/>
</dbReference>
<accession>A0AAF0FT96</accession>
<dbReference type="Proteomes" id="UP001218895">
    <property type="component" value="Chromosome"/>
</dbReference>
<dbReference type="InterPro" id="IPR029063">
    <property type="entry name" value="SAM-dependent_MTases_sf"/>
</dbReference>
<gene>
    <name evidence="9" type="primary">pcm</name>
    <name evidence="10" type="ORF">L1994_08215</name>
</gene>
<dbReference type="AlphaFoldDB" id="A0AAF0FT96"/>
<dbReference type="HAMAP" id="MF_00090">
    <property type="entry name" value="PIMT"/>
    <property type="match status" value="1"/>
</dbReference>
<comment type="subcellular location">
    <subcellularLocation>
        <location evidence="1 9">Cytoplasm</location>
    </subcellularLocation>
</comment>
<evidence type="ECO:0000256" key="3">
    <source>
        <dbReference type="ARBA" id="ARBA00022490"/>
    </source>
</evidence>
<dbReference type="GO" id="GO:0005737">
    <property type="term" value="C:cytoplasm"/>
    <property type="evidence" value="ECO:0007669"/>
    <property type="project" value="UniProtKB-SubCell"/>
</dbReference>
<keyword evidence="5 9" id="KW-0808">Transferase</keyword>
<dbReference type="EMBL" id="CP091092">
    <property type="protein sequence ID" value="WFN36128.1"/>
    <property type="molecule type" value="Genomic_DNA"/>
</dbReference>
<keyword evidence="6 9" id="KW-0949">S-adenosyl-L-methionine</keyword>
<evidence type="ECO:0000256" key="8">
    <source>
        <dbReference type="ARBA" id="ARBA00029295"/>
    </source>
</evidence>
<dbReference type="PANTHER" id="PTHR11579:SF0">
    <property type="entry name" value="PROTEIN-L-ISOASPARTATE(D-ASPARTATE) O-METHYLTRANSFERASE"/>
    <property type="match status" value="1"/>
</dbReference>
<dbReference type="GeneID" id="79950375"/>